<sequence length="125" mass="13710">MSGFSRGVSWECVELAQPPYNQMSGAQKVPDVMRWKEWKQRGGAGGDISGPVVETVIDKKQQTEAGGRQCSSRGRQGAAWERLRDAWHRGYLSARRELSSGEIACQLIYQLAARVQLSALSGLSG</sequence>
<dbReference type="Proteomes" id="UP001153269">
    <property type="component" value="Unassembled WGS sequence"/>
</dbReference>
<accession>A0A9N7W343</accession>
<name>A0A9N7W343_PLEPL</name>
<dbReference type="AlphaFoldDB" id="A0A9N7W343"/>
<evidence type="ECO:0000313" key="1">
    <source>
        <dbReference type="EMBL" id="CAB1460103.1"/>
    </source>
</evidence>
<evidence type="ECO:0000313" key="2">
    <source>
        <dbReference type="Proteomes" id="UP001153269"/>
    </source>
</evidence>
<keyword evidence="2" id="KW-1185">Reference proteome</keyword>
<proteinExistence type="predicted"/>
<protein>
    <submittedName>
        <fullName evidence="1">Uncharacterized protein</fullName>
    </submittedName>
</protein>
<dbReference type="EMBL" id="CADEAL010004460">
    <property type="protein sequence ID" value="CAB1460103.1"/>
    <property type="molecule type" value="Genomic_DNA"/>
</dbReference>
<comment type="caution">
    <text evidence="1">The sequence shown here is derived from an EMBL/GenBank/DDBJ whole genome shotgun (WGS) entry which is preliminary data.</text>
</comment>
<organism evidence="1 2">
    <name type="scientific">Pleuronectes platessa</name>
    <name type="common">European plaice</name>
    <dbReference type="NCBI Taxonomy" id="8262"/>
    <lineage>
        <taxon>Eukaryota</taxon>
        <taxon>Metazoa</taxon>
        <taxon>Chordata</taxon>
        <taxon>Craniata</taxon>
        <taxon>Vertebrata</taxon>
        <taxon>Euteleostomi</taxon>
        <taxon>Actinopterygii</taxon>
        <taxon>Neopterygii</taxon>
        <taxon>Teleostei</taxon>
        <taxon>Neoteleostei</taxon>
        <taxon>Acanthomorphata</taxon>
        <taxon>Carangaria</taxon>
        <taxon>Pleuronectiformes</taxon>
        <taxon>Pleuronectoidei</taxon>
        <taxon>Pleuronectidae</taxon>
        <taxon>Pleuronectes</taxon>
    </lineage>
</organism>
<gene>
    <name evidence="1" type="ORF">PLEPLA_LOCUS47940</name>
</gene>
<reference evidence="1" key="1">
    <citation type="submission" date="2020-03" db="EMBL/GenBank/DDBJ databases">
        <authorList>
            <person name="Weist P."/>
        </authorList>
    </citation>
    <scope>NUCLEOTIDE SEQUENCE</scope>
</reference>